<keyword evidence="1" id="KW-1133">Transmembrane helix</keyword>
<name>R4JYE3_CLOPA</name>
<evidence type="ECO:0000313" key="2">
    <source>
        <dbReference type="EMBL" id="AGK95313.1"/>
    </source>
</evidence>
<dbReference type="PATRIC" id="fig|86416.3.peg.220"/>
<sequence length="223" mass="25411">MKNVCFVNGSPKGKEAISLHFLEVLNNLIDGNEDCKYFIDVKTSTKGNNLEGDFEKMAKADAIIISFPLYVYCLPGVLMRFLEQYYLFLKNKSEFNKEVKVYAIVNCGFPEPEINNEAIRVIQNFCNRLNLNWRFGISIGCGPFVAATKDVPIMNKSSRNINMALLKMTKDIENNVDSKKENILIKPSFPKSLLLRMGGSVWIKIAKKNGLNKFDLYKRPYVS</sequence>
<dbReference type="SUPFAM" id="SSF52218">
    <property type="entry name" value="Flavoproteins"/>
    <property type="match status" value="1"/>
</dbReference>
<dbReference type="KEGG" id="cpas:Clopa_0247"/>
<accession>R4JYE3</accession>
<feature type="transmembrane region" description="Helical" evidence="1">
    <location>
        <begin position="62"/>
        <end position="82"/>
    </location>
</feature>
<keyword evidence="1" id="KW-0472">Membrane</keyword>
<dbReference type="STRING" id="86416.Clopa_0247"/>
<dbReference type="EMBL" id="CP003261">
    <property type="protein sequence ID" value="AGK95313.1"/>
    <property type="molecule type" value="Genomic_DNA"/>
</dbReference>
<keyword evidence="1" id="KW-0812">Transmembrane</keyword>
<dbReference type="RefSeq" id="WP_015613640.1">
    <property type="nucleotide sequence ID" value="NC_021182.1"/>
</dbReference>
<dbReference type="AlphaFoldDB" id="R4JYE3"/>
<dbReference type="Gene3D" id="3.40.50.360">
    <property type="match status" value="1"/>
</dbReference>
<organism evidence="2 3">
    <name type="scientific">Clostridium pasteurianum BC1</name>
    <dbReference type="NCBI Taxonomy" id="86416"/>
    <lineage>
        <taxon>Bacteria</taxon>
        <taxon>Bacillati</taxon>
        <taxon>Bacillota</taxon>
        <taxon>Clostridia</taxon>
        <taxon>Eubacteriales</taxon>
        <taxon>Clostridiaceae</taxon>
        <taxon>Clostridium</taxon>
    </lineage>
</organism>
<dbReference type="eggNOG" id="COG0655">
    <property type="taxonomic scope" value="Bacteria"/>
</dbReference>
<protein>
    <submittedName>
        <fullName evidence="2">NADPH-dependent FMN reductase</fullName>
    </submittedName>
</protein>
<evidence type="ECO:0000313" key="3">
    <source>
        <dbReference type="Proteomes" id="UP000013523"/>
    </source>
</evidence>
<dbReference type="Proteomes" id="UP000013523">
    <property type="component" value="Chromosome"/>
</dbReference>
<reference evidence="2 3" key="1">
    <citation type="submission" date="2012-01" db="EMBL/GenBank/DDBJ databases">
        <title>Complete sequence of chromosome of Clostridium pasteurianum BC1.</title>
        <authorList>
            <consortium name="US DOE Joint Genome Institute"/>
            <person name="Lucas S."/>
            <person name="Han J."/>
            <person name="Lapidus A."/>
            <person name="Cheng J.-F."/>
            <person name="Goodwin L."/>
            <person name="Pitluck S."/>
            <person name="Peters L."/>
            <person name="Mikhailova N."/>
            <person name="Teshima H."/>
            <person name="Detter J.C."/>
            <person name="Han C."/>
            <person name="Tapia R."/>
            <person name="Land M."/>
            <person name="Hauser L."/>
            <person name="Kyrpides N."/>
            <person name="Ivanova N."/>
            <person name="Pagani I."/>
            <person name="Dunn J."/>
            <person name="Taghavi S."/>
            <person name="Francis A."/>
            <person name="van der Lelie D."/>
            <person name="Woyke T."/>
        </authorList>
    </citation>
    <scope>NUCLEOTIDE SEQUENCE [LARGE SCALE GENOMIC DNA]</scope>
    <source>
        <strain evidence="2 3">BC1</strain>
    </source>
</reference>
<gene>
    <name evidence="2" type="ORF">Clopa_0247</name>
</gene>
<dbReference type="HOGENOM" id="CLU_111116_0_0_9"/>
<proteinExistence type="predicted"/>
<keyword evidence="3" id="KW-1185">Reference proteome</keyword>
<dbReference type="InterPro" id="IPR029039">
    <property type="entry name" value="Flavoprotein-like_sf"/>
</dbReference>
<evidence type="ECO:0000256" key="1">
    <source>
        <dbReference type="SAM" id="Phobius"/>
    </source>
</evidence>
<dbReference type="OrthoDB" id="1026745at2"/>